<name>A0A1Y3B5F5_EURMA</name>
<dbReference type="SUPFAM" id="SSF52540">
    <property type="entry name" value="P-loop containing nucleoside triphosphate hydrolases"/>
    <property type="match status" value="1"/>
</dbReference>
<feature type="non-terminal residue" evidence="9">
    <location>
        <position position="90"/>
    </location>
</feature>
<keyword evidence="5" id="KW-0505">Motor protein</keyword>
<evidence type="ECO:0000256" key="3">
    <source>
        <dbReference type="ARBA" id="ARBA00022840"/>
    </source>
</evidence>
<protein>
    <recommendedName>
        <fullName evidence="8">Myosin motor domain-containing protein</fullName>
    </recommendedName>
</protein>
<comment type="caution">
    <text evidence="7">Lacks conserved residue(s) required for the propagation of feature annotation.</text>
</comment>
<dbReference type="Proteomes" id="UP000194236">
    <property type="component" value="Unassembled WGS sequence"/>
</dbReference>
<dbReference type="GO" id="GO:0003779">
    <property type="term" value="F:actin binding"/>
    <property type="evidence" value="ECO:0007669"/>
    <property type="project" value="UniProtKB-KW"/>
</dbReference>
<dbReference type="InterPro" id="IPR001609">
    <property type="entry name" value="Myosin_head_motor_dom-like"/>
</dbReference>
<dbReference type="PANTHER" id="PTHR46049">
    <property type="entry name" value="AGAP003327-PA"/>
    <property type="match status" value="1"/>
</dbReference>
<dbReference type="GO" id="GO:0016459">
    <property type="term" value="C:myosin complex"/>
    <property type="evidence" value="ECO:0007669"/>
    <property type="project" value="UniProtKB-KW"/>
</dbReference>
<keyword evidence="3" id="KW-0067">ATP-binding</keyword>
<dbReference type="FunFam" id="1.10.10.820:FF:000001">
    <property type="entry name" value="Myosin heavy chain"/>
    <property type="match status" value="1"/>
</dbReference>
<organism evidence="9 10">
    <name type="scientific">Euroglyphus maynei</name>
    <name type="common">Mayne's house dust mite</name>
    <dbReference type="NCBI Taxonomy" id="6958"/>
    <lineage>
        <taxon>Eukaryota</taxon>
        <taxon>Metazoa</taxon>
        <taxon>Ecdysozoa</taxon>
        <taxon>Arthropoda</taxon>
        <taxon>Chelicerata</taxon>
        <taxon>Arachnida</taxon>
        <taxon>Acari</taxon>
        <taxon>Acariformes</taxon>
        <taxon>Sarcoptiformes</taxon>
        <taxon>Astigmata</taxon>
        <taxon>Psoroptidia</taxon>
        <taxon>Analgoidea</taxon>
        <taxon>Pyroglyphidae</taxon>
        <taxon>Pyroglyphinae</taxon>
        <taxon>Euroglyphus</taxon>
    </lineage>
</organism>
<sequence>SRVVTQQPGERNFHSFYQLLFGCSDKRLNELSLQRNQQLYNYLRQGQVTATKSINDNANYKQVESAMKTLQFTNDEIYTIDHILAAIIHL</sequence>
<keyword evidence="2" id="KW-0547">Nucleotide-binding</keyword>
<reference evidence="9 10" key="1">
    <citation type="submission" date="2017-03" db="EMBL/GenBank/DDBJ databases">
        <title>Genome Survey of Euroglyphus maynei.</title>
        <authorList>
            <person name="Arlian L.G."/>
            <person name="Morgan M.S."/>
            <person name="Rider S.D."/>
        </authorList>
    </citation>
    <scope>NUCLEOTIDE SEQUENCE [LARGE SCALE GENOMIC DNA]</scope>
    <source>
        <strain evidence="9">Arlian Lab</strain>
        <tissue evidence="9">Whole body</tissue>
    </source>
</reference>
<dbReference type="AlphaFoldDB" id="A0A1Y3B5F5"/>
<evidence type="ECO:0000256" key="1">
    <source>
        <dbReference type="ARBA" id="ARBA00008314"/>
    </source>
</evidence>
<dbReference type="PANTHER" id="PTHR46049:SF5">
    <property type="entry name" value="PLECKSTRIN HOMOLOGY DOMAIN-CONTAINING FAMILY H MEMBER 3"/>
    <property type="match status" value="1"/>
</dbReference>
<feature type="domain" description="Myosin motor" evidence="8">
    <location>
        <begin position="1"/>
        <end position="90"/>
    </location>
</feature>
<evidence type="ECO:0000256" key="4">
    <source>
        <dbReference type="ARBA" id="ARBA00023123"/>
    </source>
</evidence>
<dbReference type="InterPro" id="IPR051724">
    <property type="entry name" value="Actin_motor_Myosin"/>
</dbReference>
<keyword evidence="6 7" id="KW-0009">Actin-binding</keyword>
<keyword evidence="4 7" id="KW-0518">Myosin</keyword>
<dbReference type="GO" id="GO:0048513">
    <property type="term" value="P:animal organ development"/>
    <property type="evidence" value="ECO:0007669"/>
    <property type="project" value="UniProtKB-ARBA"/>
</dbReference>
<gene>
    <name evidence="9" type="ORF">BLA29_013520</name>
</gene>
<dbReference type="Gene3D" id="1.20.120.720">
    <property type="entry name" value="Myosin VI head, motor domain, U50 subdomain"/>
    <property type="match status" value="1"/>
</dbReference>
<evidence type="ECO:0000313" key="10">
    <source>
        <dbReference type="Proteomes" id="UP000194236"/>
    </source>
</evidence>
<feature type="non-terminal residue" evidence="9">
    <location>
        <position position="1"/>
    </location>
</feature>
<dbReference type="Pfam" id="PF00063">
    <property type="entry name" value="Myosin_head"/>
    <property type="match status" value="1"/>
</dbReference>
<dbReference type="GO" id="GO:0003774">
    <property type="term" value="F:cytoskeletal motor activity"/>
    <property type="evidence" value="ECO:0007669"/>
    <property type="project" value="InterPro"/>
</dbReference>
<dbReference type="OrthoDB" id="6494601at2759"/>
<evidence type="ECO:0000259" key="8">
    <source>
        <dbReference type="PROSITE" id="PS51456"/>
    </source>
</evidence>
<dbReference type="PROSITE" id="PS51456">
    <property type="entry name" value="MYOSIN_MOTOR"/>
    <property type="match status" value="1"/>
</dbReference>
<dbReference type="InterPro" id="IPR027417">
    <property type="entry name" value="P-loop_NTPase"/>
</dbReference>
<evidence type="ECO:0000256" key="5">
    <source>
        <dbReference type="ARBA" id="ARBA00023175"/>
    </source>
</evidence>
<evidence type="ECO:0000313" key="9">
    <source>
        <dbReference type="EMBL" id="OTF76072.1"/>
    </source>
</evidence>
<comment type="caution">
    <text evidence="9">The sequence shown here is derived from an EMBL/GenBank/DDBJ whole genome shotgun (WGS) entry which is preliminary data.</text>
</comment>
<dbReference type="GO" id="GO:0048731">
    <property type="term" value="P:system development"/>
    <property type="evidence" value="ECO:0007669"/>
    <property type="project" value="UniProtKB-ARBA"/>
</dbReference>
<dbReference type="EMBL" id="MUJZ01039202">
    <property type="protein sequence ID" value="OTF76072.1"/>
    <property type="molecule type" value="Genomic_DNA"/>
</dbReference>
<keyword evidence="10" id="KW-1185">Reference proteome</keyword>
<dbReference type="GO" id="GO:0005524">
    <property type="term" value="F:ATP binding"/>
    <property type="evidence" value="ECO:0007669"/>
    <property type="project" value="UniProtKB-KW"/>
</dbReference>
<accession>A0A1Y3B5F5</accession>
<proteinExistence type="inferred from homology"/>
<dbReference type="GO" id="GO:0009888">
    <property type="term" value="P:tissue development"/>
    <property type="evidence" value="ECO:0007669"/>
    <property type="project" value="UniProtKB-ARBA"/>
</dbReference>
<comment type="similarity">
    <text evidence="1 7">Belongs to the TRAFAC class myosin-kinesin ATPase superfamily. Myosin family.</text>
</comment>
<dbReference type="InterPro" id="IPR036961">
    <property type="entry name" value="Kinesin_motor_dom_sf"/>
</dbReference>
<evidence type="ECO:0000256" key="6">
    <source>
        <dbReference type="ARBA" id="ARBA00023203"/>
    </source>
</evidence>
<dbReference type="Gene3D" id="3.40.850.10">
    <property type="entry name" value="Kinesin motor domain"/>
    <property type="match status" value="1"/>
</dbReference>
<evidence type="ECO:0000256" key="2">
    <source>
        <dbReference type="ARBA" id="ARBA00022741"/>
    </source>
</evidence>
<dbReference type="Gene3D" id="1.10.10.820">
    <property type="match status" value="1"/>
</dbReference>
<evidence type="ECO:0000256" key="7">
    <source>
        <dbReference type="PROSITE-ProRule" id="PRU00782"/>
    </source>
</evidence>